<dbReference type="GO" id="GO:0016209">
    <property type="term" value="F:antioxidant activity"/>
    <property type="evidence" value="ECO:0007669"/>
    <property type="project" value="InterPro"/>
</dbReference>
<dbReference type="SUPFAM" id="SSF52833">
    <property type="entry name" value="Thioredoxin-like"/>
    <property type="match status" value="1"/>
</dbReference>
<keyword evidence="6" id="KW-0472">Membrane</keyword>
<feature type="domain" description="Thioredoxin" evidence="7">
    <location>
        <begin position="59"/>
        <end position="202"/>
    </location>
</feature>
<dbReference type="CDD" id="cd02966">
    <property type="entry name" value="TlpA_like_family"/>
    <property type="match status" value="1"/>
</dbReference>
<keyword evidence="2" id="KW-0201">Cytochrome c-type biogenesis</keyword>
<dbReference type="InterPro" id="IPR013766">
    <property type="entry name" value="Thioredoxin_domain"/>
</dbReference>
<reference evidence="8 9" key="1">
    <citation type="submission" date="2016-10" db="EMBL/GenBank/DDBJ databases">
        <title>Draft genome sequences of four alkaliphilic bacteria belonging to the Anaerobacillus genus.</title>
        <authorList>
            <person name="Bassil N.M."/>
            <person name="Lloyd J.R."/>
        </authorList>
    </citation>
    <scope>NUCLEOTIDE SEQUENCE [LARGE SCALE GENOMIC DNA]</scope>
    <source>
        <strain evidence="8 9">DSM 18345</strain>
    </source>
</reference>
<feature type="transmembrane region" description="Helical" evidence="6">
    <location>
        <begin position="20"/>
        <end position="37"/>
    </location>
</feature>
<comment type="subcellular location">
    <subcellularLocation>
        <location evidence="1">Cell envelope</location>
    </subcellularLocation>
</comment>
<gene>
    <name evidence="8" type="ORF">BKP37_18065</name>
</gene>
<keyword evidence="6" id="KW-0812">Transmembrane</keyword>
<evidence type="ECO:0000256" key="4">
    <source>
        <dbReference type="ARBA" id="ARBA00023157"/>
    </source>
</evidence>
<dbReference type="PROSITE" id="PS51352">
    <property type="entry name" value="THIOREDOXIN_2"/>
    <property type="match status" value="1"/>
</dbReference>
<proteinExistence type="predicted"/>
<evidence type="ECO:0000256" key="6">
    <source>
        <dbReference type="SAM" id="Phobius"/>
    </source>
</evidence>
<comment type="caution">
    <text evidence="8">The sequence shown here is derived from an EMBL/GenBank/DDBJ whole genome shotgun (WGS) entry which is preliminary data.</text>
</comment>
<dbReference type="InterPro" id="IPR036249">
    <property type="entry name" value="Thioredoxin-like_sf"/>
</dbReference>
<evidence type="ECO:0000313" key="9">
    <source>
        <dbReference type="Proteomes" id="UP000179524"/>
    </source>
</evidence>
<dbReference type="GO" id="GO:0016491">
    <property type="term" value="F:oxidoreductase activity"/>
    <property type="evidence" value="ECO:0007669"/>
    <property type="project" value="InterPro"/>
</dbReference>
<dbReference type="PANTHER" id="PTHR42852:SF6">
    <property type="entry name" value="THIOL:DISULFIDE INTERCHANGE PROTEIN DSBE"/>
    <property type="match status" value="1"/>
</dbReference>
<evidence type="ECO:0000259" key="7">
    <source>
        <dbReference type="PROSITE" id="PS51352"/>
    </source>
</evidence>
<name>A0A1S2LDP7_9BACI</name>
<keyword evidence="6" id="KW-1133">Transmembrane helix</keyword>
<dbReference type="InterPro" id="IPR000866">
    <property type="entry name" value="AhpC/TSA"/>
</dbReference>
<keyword evidence="3" id="KW-0735">Signal-anchor</keyword>
<dbReference type="Pfam" id="PF00578">
    <property type="entry name" value="AhpC-TSA"/>
    <property type="match status" value="1"/>
</dbReference>
<keyword evidence="5" id="KW-0676">Redox-active center</keyword>
<protein>
    <recommendedName>
        <fullName evidence="7">Thioredoxin domain-containing protein</fullName>
    </recommendedName>
</protein>
<evidence type="ECO:0000256" key="3">
    <source>
        <dbReference type="ARBA" id="ARBA00022968"/>
    </source>
</evidence>
<dbReference type="GO" id="GO:0030313">
    <property type="term" value="C:cell envelope"/>
    <property type="evidence" value="ECO:0007669"/>
    <property type="project" value="UniProtKB-SubCell"/>
</dbReference>
<keyword evidence="9" id="KW-1185">Reference proteome</keyword>
<organism evidence="8 9">
    <name type="scientific">Anaerobacillus alkalilacustris</name>
    <dbReference type="NCBI Taxonomy" id="393763"/>
    <lineage>
        <taxon>Bacteria</taxon>
        <taxon>Bacillati</taxon>
        <taxon>Bacillota</taxon>
        <taxon>Bacilli</taxon>
        <taxon>Bacillales</taxon>
        <taxon>Bacillaceae</taxon>
        <taxon>Anaerobacillus</taxon>
    </lineage>
</organism>
<dbReference type="PANTHER" id="PTHR42852">
    <property type="entry name" value="THIOL:DISULFIDE INTERCHANGE PROTEIN DSBE"/>
    <property type="match status" value="1"/>
</dbReference>
<dbReference type="AlphaFoldDB" id="A0A1S2LDP7"/>
<evidence type="ECO:0000313" key="8">
    <source>
        <dbReference type="EMBL" id="OIJ10444.1"/>
    </source>
</evidence>
<accession>A0A1S2LDP7</accession>
<dbReference type="EMBL" id="MLQR01000050">
    <property type="protein sequence ID" value="OIJ10444.1"/>
    <property type="molecule type" value="Genomic_DNA"/>
</dbReference>
<dbReference type="Proteomes" id="UP000179524">
    <property type="component" value="Unassembled WGS sequence"/>
</dbReference>
<keyword evidence="4" id="KW-1015">Disulfide bond</keyword>
<evidence type="ECO:0000256" key="1">
    <source>
        <dbReference type="ARBA" id="ARBA00004196"/>
    </source>
</evidence>
<dbReference type="GO" id="GO:0017004">
    <property type="term" value="P:cytochrome complex assembly"/>
    <property type="evidence" value="ECO:0007669"/>
    <property type="project" value="UniProtKB-KW"/>
</dbReference>
<evidence type="ECO:0000256" key="2">
    <source>
        <dbReference type="ARBA" id="ARBA00022748"/>
    </source>
</evidence>
<evidence type="ECO:0000256" key="5">
    <source>
        <dbReference type="ARBA" id="ARBA00023284"/>
    </source>
</evidence>
<dbReference type="InterPro" id="IPR050553">
    <property type="entry name" value="Thioredoxin_ResA/DsbE_sf"/>
</dbReference>
<dbReference type="Gene3D" id="3.40.30.10">
    <property type="entry name" value="Glutaredoxin"/>
    <property type="match status" value="1"/>
</dbReference>
<sequence>MGWLTKISKVVKKLIFKKNFIYLAIFSLIFLFLAFSYERSDSVLKRLDRETIASNQQGVYKGNIAEDFQLLNSVGEKVSLSDFRGKKVIINFFATWCSPCQEEMPTLVQLDKEINDEKLVLLGINVTKEERNVDDVRRFLNHYEVQYEVLYDGDGKVMKDYHLIGIPTTIFIDENGKIVERLNGIVTMEMLLAHPFLQGLLNTNNR</sequence>